<proteinExistence type="predicted"/>
<evidence type="ECO:0000313" key="1">
    <source>
        <dbReference type="EMBL" id="SVC71991.1"/>
    </source>
</evidence>
<reference evidence="1" key="1">
    <citation type="submission" date="2018-05" db="EMBL/GenBank/DDBJ databases">
        <authorList>
            <person name="Lanie J.A."/>
            <person name="Ng W.-L."/>
            <person name="Kazmierczak K.M."/>
            <person name="Andrzejewski T.M."/>
            <person name="Davidsen T.M."/>
            <person name="Wayne K.J."/>
            <person name="Tettelin H."/>
            <person name="Glass J.I."/>
            <person name="Rusch D."/>
            <person name="Podicherti R."/>
            <person name="Tsui H.-C.T."/>
            <person name="Winkler M.E."/>
        </authorList>
    </citation>
    <scope>NUCLEOTIDE SEQUENCE</scope>
</reference>
<protein>
    <submittedName>
        <fullName evidence="1">Uncharacterized protein</fullName>
    </submittedName>
</protein>
<sequence length="41" mass="4343">VTQYRQSGVGYRASSVAYGTPTTITPATIACTATIPTDFQF</sequence>
<dbReference type="AlphaFoldDB" id="A0A382PJ80"/>
<organism evidence="1">
    <name type="scientific">marine metagenome</name>
    <dbReference type="NCBI Taxonomy" id="408172"/>
    <lineage>
        <taxon>unclassified sequences</taxon>
        <taxon>metagenomes</taxon>
        <taxon>ecological metagenomes</taxon>
    </lineage>
</organism>
<accession>A0A382PJ80</accession>
<name>A0A382PJ80_9ZZZZ</name>
<dbReference type="EMBL" id="UINC01106963">
    <property type="protein sequence ID" value="SVC71991.1"/>
    <property type="molecule type" value="Genomic_DNA"/>
</dbReference>
<feature type="non-terminal residue" evidence="1">
    <location>
        <position position="1"/>
    </location>
</feature>
<gene>
    <name evidence="1" type="ORF">METZ01_LOCUS324845</name>
</gene>
<feature type="non-terminal residue" evidence="1">
    <location>
        <position position="41"/>
    </location>
</feature>